<reference evidence="1 2" key="1">
    <citation type="submission" date="2013-01" db="EMBL/GenBank/DDBJ databases">
        <authorList>
            <person name="Fiebig A."/>
            <person name="Goeker M."/>
            <person name="Klenk H.-P.P."/>
        </authorList>
    </citation>
    <scope>NUCLEOTIDE SEQUENCE [LARGE SCALE GENOMIC DNA]</scope>
    <source>
        <strain evidence="1 2">DSM 24838</strain>
    </source>
</reference>
<dbReference type="GO" id="GO:0044780">
    <property type="term" value="P:bacterial-type flagellum assembly"/>
    <property type="evidence" value="ECO:0007669"/>
    <property type="project" value="InterPro"/>
</dbReference>
<protein>
    <recommendedName>
        <fullName evidence="3">FlgN protein</fullName>
    </recommendedName>
</protein>
<evidence type="ECO:0008006" key="3">
    <source>
        <dbReference type="Google" id="ProtNLM"/>
    </source>
</evidence>
<dbReference type="AlphaFoldDB" id="A0A0D0QJB5"/>
<dbReference type="STRING" id="1123501.Wenmar_00502"/>
<dbReference type="Gene3D" id="1.20.58.300">
    <property type="entry name" value="FlgN-like"/>
    <property type="match status" value="1"/>
</dbReference>
<gene>
    <name evidence="1" type="ORF">Wenmar_00502</name>
</gene>
<accession>A0A0D0QJB5</accession>
<organism evidence="1 2">
    <name type="scientific">Wenxinia marina DSM 24838</name>
    <dbReference type="NCBI Taxonomy" id="1123501"/>
    <lineage>
        <taxon>Bacteria</taxon>
        <taxon>Pseudomonadati</taxon>
        <taxon>Pseudomonadota</taxon>
        <taxon>Alphaproteobacteria</taxon>
        <taxon>Rhodobacterales</taxon>
        <taxon>Roseobacteraceae</taxon>
        <taxon>Wenxinia</taxon>
    </lineage>
</organism>
<dbReference type="Proteomes" id="UP000035100">
    <property type="component" value="Unassembled WGS sequence"/>
</dbReference>
<keyword evidence="2" id="KW-1185">Reference proteome</keyword>
<name>A0A0D0QJB5_9RHOB</name>
<sequence length="113" mass="11939">MDDGELSRLQDLLAREREALLMANYAVLPALAPEKARLVARLGGAGISRTALRRAEAGLRRNQALLASALSGLRDAAARAELRRGIAAALTTYDRDGALSRHGPAGGDVEHKA</sequence>
<proteinExistence type="predicted"/>
<dbReference type="EMBL" id="AONG01000003">
    <property type="protein sequence ID" value="KIQ71123.1"/>
    <property type="molecule type" value="Genomic_DNA"/>
</dbReference>
<dbReference type="SUPFAM" id="SSF140566">
    <property type="entry name" value="FlgN-like"/>
    <property type="match status" value="1"/>
</dbReference>
<comment type="caution">
    <text evidence="1">The sequence shown here is derived from an EMBL/GenBank/DDBJ whole genome shotgun (WGS) entry which is preliminary data.</text>
</comment>
<evidence type="ECO:0000313" key="2">
    <source>
        <dbReference type="Proteomes" id="UP000035100"/>
    </source>
</evidence>
<evidence type="ECO:0000313" key="1">
    <source>
        <dbReference type="EMBL" id="KIQ71123.1"/>
    </source>
</evidence>
<dbReference type="InterPro" id="IPR036679">
    <property type="entry name" value="FlgN-like_sf"/>
</dbReference>
<dbReference type="RefSeq" id="WP_018304618.1">
    <property type="nucleotide sequence ID" value="NZ_KB902314.1"/>
</dbReference>